<dbReference type="CDD" id="cd01561">
    <property type="entry name" value="CBS_like"/>
    <property type="match status" value="1"/>
</dbReference>
<keyword evidence="5" id="KW-1185">Reference proteome</keyword>
<evidence type="ECO:0000256" key="2">
    <source>
        <dbReference type="ARBA" id="ARBA00022898"/>
    </source>
</evidence>
<dbReference type="PANTHER" id="PTHR10314">
    <property type="entry name" value="CYSTATHIONINE BETA-SYNTHASE"/>
    <property type="match status" value="1"/>
</dbReference>
<reference evidence="4" key="2">
    <citation type="submission" date="2023-01" db="EMBL/GenBank/DDBJ databases">
        <title>Draft genome sequence of Sneathiella chinensis strain NBRC 103408.</title>
        <authorList>
            <person name="Sun Q."/>
            <person name="Mori K."/>
        </authorList>
    </citation>
    <scope>NUCLEOTIDE SEQUENCE</scope>
    <source>
        <strain evidence="4">NBRC 103408</strain>
    </source>
</reference>
<dbReference type="EMBL" id="BSNF01000008">
    <property type="protein sequence ID" value="GLQ07524.1"/>
    <property type="molecule type" value="Genomic_DNA"/>
</dbReference>
<keyword evidence="2" id="KW-0663">Pyridoxal phosphate</keyword>
<dbReference type="Pfam" id="PF00291">
    <property type="entry name" value="PALP"/>
    <property type="match status" value="1"/>
</dbReference>
<evidence type="ECO:0000313" key="5">
    <source>
        <dbReference type="Proteomes" id="UP001161409"/>
    </source>
</evidence>
<dbReference type="InterPro" id="IPR001926">
    <property type="entry name" value="TrpB-like_PALP"/>
</dbReference>
<feature type="domain" description="Tryptophan synthase beta chain-like PALP" evidence="3">
    <location>
        <begin position="10"/>
        <end position="306"/>
    </location>
</feature>
<name>A0ABQ5U8C5_9PROT</name>
<sequence>MTIRTNFVDTIGNTPLIRLTAASEQTGCEIYGKAEFLNPGGSVKDRAALAIIKDAEAKGLLRPGGIIVEGTAGNTGIGLALVANAKGYRTVIVMPETQTAEKKALLRYCGADLRLVPAKPYKDPDNYIKYSGRLAEELAASGENGAIWANQFDNVANRTGHFETTGPEIWQNTDGKVDGFICAVGSGGTLAGVAGALRDRNPAIKIGLADPMGAALFNYYTHGELKAEGSSITEGIGQGRITANLEGLEVDFPYQISDREALNVLYDLNIHEGLQLGLSTGVNVAGAIRMAREMGPGHTIVTVLCDTAQKYFSKLMDVDMLRANDLPVAPWLEG</sequence>
<dbReference type="InterPro" id="IPR001216">
    <property type="entry name" value="P-phosphate_BS"/>
</dbReference>
<evidence type="ECO:0000259" key="3">
    <source>
        <dbReference type="Pfam" id="PF00291"/>
    </source>
</evidence>
<reference evidence="4" key="1">
    <citation type="journal article" date="2014" name="Int. J. Syst. Evol. Microbiol.">
        <title>Complete genome of a new Firmicutes species belonging to the dominant human colonic microbiota ('Ruminococcus bicirculans') reveals two chromosomes and a selective capacity to utilize plant glucans.</title>
        <authorList>
            <consortium name="NISC Comparative Sequencing Program"/>
            <person name="Wegmann U."/>
            <person name="Louis P."/>
            <person name="Goesmann A."/>
            <person name="Henrissat B."/>
            <person name="Duncan S.H."/>
            <person name="Flint H.J."/>
        </authorList>
    </citation>
    <scope>NUCLEOTIDE SEQUENCE</scope>
    <source>
        <strain evidence="4">NBRC 103408</strain>
    </source>
</reference>
<evidence type="ECO:0000256" key="1">
    <source>
        <dbReference type="ARBA" id="ARBA00001933"/>
    </source>
</evidence>
<comment type="caution">
    <text evidence="4">The sequence shown here is derived from an EMBL/GenBank/DDBJ whole genome shotgun (WGS) entry which is preliminary data.</text>
</comment>
<dbReference type="PROSITE" id="PS00901">
    <property type="entry name" value="CYS_SYNTHASE"/>
    <property type="match status" value="1"/>
</dbReference>
<dbReference type="NCBIfam" id="NF007989">
    <property type="entry name" value="PRK10717.1"/>
    <property type="match status" value="1"/>
</dbReference>
<dbReference type="SUPFAM" id="SSF53686">
    <property type="entry name" value="Tryptophan synthase beta subunit-like PLP-dependent enzymes"/>
    <property type="match status" value="1"/>
</dbReference>
<evidence type="ECO:0000313" key="4">
    <source>
        <dbReference type="EMBL" id="GLQ07524.1"/>
    </source>
</evidence>
<dbReference type="InterPro" id="IPR036052">
    <property type="entry name" value="TrpB-like_PALP_sf"/>
</dbReference>
<dbReference type="Proteomes" id="UP001161409">
    <property type="component" value="Unassembled WGS sequence"/>
</dbReference>
<accession>A0ABQ5U8C5</accession>
<dbReference type="InterPro" id="IPR050214">
    <property type="entry name" value="Cys_Synth/Cystath_Beta-Synth"/>
</dbReference>
<dbReference type="RefSeq" id="WP_169561591.1">
    <property type="nucleotide sequence ID" value="NZ_BSNF01000008.1"/>
</dbReference>
<gene>
    <name evidence="4" type="primary">cysK</name>
    <name evidence="4" type="ORF">GCM10007924_27450</name>
</gene>
<dbReference type="Gene3D" id="3.40.50.1100">
    <property type="match status" value="2"/>
</dbReference>
<comment type="cofactor">
    <cofactor evidence="1">
        <name>pyridoxal 5'-phosphate</name>
        <dbReference type="ChEBI" id="CHEBI:597326"/>
    </cofactor>
</comment>
<organism evidence="4 5">
    <name type="scientific">Sneathiella chinensis</name>
    <dbReference type="NCBI Taxonomy" id="349750"/>
    <lineage>
        <taxon>Bacteria</taxon>
        <taxon>Pseudomonadati</taxon>
        <taxon>Pseudomonadota</taxon>
        <taxon>Alphaproteobacteria</taxon>
        <taxon>Sneathiellales</taxon>
        <taxon>Sneathiellaceae</taxon>
        <taxon>Sneathiella</taxon>
    </lineage>
</organism>
<proteinExistence type="predicted"/>
<protein>
    <submittedName>
        <fullName evidence="4">Cysteine synthase A</fullName>
    </submittedName>
</protein>